<protein>
    <recommendedName>
        <fullName evidence="3 7">UDP-N-acetylglucosamine transferase subunit ALG13</fullName>
        <ecNumber evidence="2 7">2.4.1.141</ecNumber>
    </recommendedName>
    <alternativeName>
        <fullName evidence="5 7">Asparagine-linked glycosylation protein 13</fullName>
    </alternativeName>
</protein>
<dbReference type="EC" id="2.4.1.141" evidence="2 7"/>
<dbReference type="InterPro" id="IPR052474">
    <property type="entry name" value="UDP-GlcNAc_transferase"/>
</dbReference>
<comment type="catalytic activity">
    <reaction evidence="6">
        <text>an N-acetyl-alpha-D-glucosaminyl-diphospho-di-trans,poly-cis-dolichol + UDP-N-acetyl-alpha-D-glucosamine = an N,N'-diacetylchitobiosyl-diphospho-di-trans,poly-cis-dolichol + UDP + H(+)</text>
        <dbReference type="Rhea" id="RHEA:23380"/>
        <dbReference type="Rhea" id="RHEA-COMP:19507"/>
        <dbReference type="Rhea" id="RHEA-COMP:19510"/>
        <dbReference type="ChEBI" id="CHEBI:15378"/>
        <dbReference type="ChEBI" id="CHEBI:57269"/>
        <dbReference type="ChEBI" id="CHEBI:57705"/>
        <dbReference type="ChEBI" id="CHEBI:58223"/>
        <dbReference type="ChEBI" id="CHEBI:58427"/>
        <dbReference type="EC" id="2.4.1.141"/>
    </reaction>
</comment>
<dbReference type="AlphaFoldDB" id="A0A9W8WTJ5"/>
<gene>
    <name evidence="7 9" type="primary">ALG13</name>
    <name evidence="9" type="ORF">N0V87_008123</name>
</gene>
<evidence type="ECO:0000256" key="6">
    <source>
        <dbReference type="ARBA" id="ARBA00048184"/>
    </source>
</evidence>
<dbReference type="SUPFAM" id="SSF53756">
    <property type="entry name" value="UDP-Glycosyltransferase/glycogen phosphorylase"/>
    <property type="match status" value="1"/>
</dbReference>
<keyword evidence="7 9" id="KW-0808">Transferase</keyword>
<dbReference type="PANTHER" id="PTHR47043:SF1">
    <property type="entry name" value="UDP-N-ACETYLGLUCOSAMINE TRANSFERASE SUBUNIT ALG13"/>
    <property type="match status" value="1"/>
</dbReference>
<keyword evidence="7" id="KW-0256">Endoplasmic reticulum</keyword>
<dbReference type="GO" id="GO:0006488">
    <property type="term" value="P:dolichol-linked oligosaccharide biosynthetic process"/>
    <property type="evidence" value="ECO:0007669"/>
    <property type="project" value="TreeGrafter"/>
</dbReference>
<comment type="caution">
    <text evidence="9">The sequence shown here is derived from an EMBL/GenBank/DDBJ whole genome shotgun (WGS) entry which is preliminary data.</text>
</comment>
<dbReference type="OrthoDB" id="20273at2759"/>
<dbReference type="InterPro" id="IPR007235">
    <property type="entry name" value="Glyco_trans_28_C"/>
</dbReference>
<comment type="subcellular location">
    <subcellularLocation>
        <location evidence="7">Endoplasmic reticulum</location>
    </subcellularLocation>
</comment>
<evidence type="ECO:0000256" key="1">
    <source>
        <dbReference type="ARBA" id="ARBA00011198"/>
    </source>
</evidence>
<dbReference type="PANTHER" id="PTHR47043">
    <property type="entry name" value="UDP-N-ACETYLGLUCOSAMINE TRANSFERASE SUBUNIT ALG13"/>
    <property type="match status" value="1"/>
</dbReference>
<organism evidence="9 10">
    <name type="scientific">Didymella glomerata</name>
    <dbReference type="NCBI Taxonomy" id="749621"/>
    <lineage>
        <taxon>Eukaryota</taxon>
        <taxon>Fungi</taxon>
        <taxon>Dikarya</taxon>
        <taxon>Ascomycota</taxon>
        <taxon>Pezizomycotina</taxon>
        <taxon>Dothideomycetes</taxon>
        <taxon>Pleosporomycetidae</taxon>
        <taxon>Pleosporales</taxon>
        <taxon>Pleosporineae</taxon>
        <taxon>Didymellaceae</taxon>
        <taxon>Didymella</taxon>
    </lineage>
</organism>
<comment type="subunit">
    <text evidence="1 7">Heterodimer with ALG14 to form a functional enzyme.</text>
</comment>
<evidence type="ECO:0000256" key="4">
    <source>
        <dbReference type="ARBA" id="ARBA00024804"/>
    </source>
</evidence>
<evidence type="ECO:0000256" key="2">
    <source>
        <dbReference type="ARBA" id="ARBA00012614"/>
    </source>
</evidence>
<dbReference type="Proteomes" id="UP001140562">
    <property type="component" value="Unassembled WGS sequence"/>
</dbReference>
<dbReference type="Pfam" id="PF04101">
    <property type="entry name" value="Glyco_tran_28_C"/>
    <property type="match status" value="1"/>
</dbReference>
<evidence type="ECO:0000256" key="7">
    <source>
        <dbReference type="RuleBase" id="RU362128"/>
    </source>
</evidence>
<evidence type="ECO:0000313" key="10">
    <source>
        <dbReference type="Proteomes" id="UP001140562"/>
    </source>
</evidence>
<dbReference type="GO" id="GO:0004577">
    <property type="term" value="F:N-acetylglucosaminyldiphosphodolichol N-acetylglucosaminyltransferase activity"/>
    <property type="evidence" value="ECO:0007669"/>
    <property type="project" value="UniProtKB-EC"/>
</dbReference>
<evidence type="ECO:0000256" key="5">
    <source>
        <dbReference type="ARBA" id="ARBA00032061"/>
    </source>
</evidence>
<keyword evidence="7 9" id="KW-0328">Glycosyltransferase</keyword>
<accession>A0A9W8WTJ5</accession>
<name>A0A9W8WTJ5_9PLEO</name>
<evidence type="ECO:0000256" key="3">
    <source>
        <dbReference type="ARBA" id="ARBA00017468"/>
    </source>
</evidence>
<dbReference type="EMBL" id="JAPEUV010000109">
    <property type="protein sequence ID" value="KAJ4332765.1"/>
    <property type="molecule type" value="Genomic_DNA"/>
</dbReference>
<keyword evidence="10" id="KW-1185">Reference proteome</keyword>
<comment type="function">
    <text evidence="4 7">Involved in protein N-glycosylation. Essential for the second step of the dolichol-linked oligosaccharide pathway.</text>
</comment>
<evidence type="ECO:0000313" key="9">
    <source>
        <dbReference type="EMBL" id="KAJ4332765.1"/>
    </source>
</evidence>
<feature type="domain" description="Glycosyl transferase family 28 C-terminal" evidence="8">
    <location>
        <begin position="14"/>
        <end position="164"/>
    </location>
</feature>
<reference evidence="9" key="1">
    <citation type="submission" date="2022-10" db="EMBL/GenBank/DDBJ databases">
        <title>Tapping the CABI collections for fungal endophytes: first genome assemblies for Collariella, Neodidymelliopsis, Ascochyta clinopodiicola, Didymella pomorum, Didymosphaeria variabile, Neocosmospora piperis and Neocucurbitaria cava.</title>
        <authorList>
            <person name="Hill R."/>
        </authorList>
    </citation>
    <scope>NUCLEOTIDE SEQUENCE</scope>
    <source>
        <strain evidence="9">IMI 360193</strain>
    </source>
</reference>
<dbReference type="GO" id="GO:0043541">
    <property type="term" value="C:UDP-N-acetylglucosamine transferase complex"/>
    <property type="evidence" value="ECO:0007669"/>
    <property type="project" value="TreeGrafter"/>
</dbReference>
<evidence type="ECO:0000259" key="8">
    <source>
        <dbReference type="Pfam" id="PF04101"/>
    </source>
</evidence>
<proteinExistence type="inferred from homology"/>
<sequence length="196" mass="21388">MANAWKWTSSSKLCFVTTGATAPFTALIESVLTPSSLDALARNGFTHLLVQYGSAKDVFTRASNAAQAHVLEKMVIDGIDFNPEGLQAQLRLVQQSKGLVISHAGSGSILEALRYQVLLIVVPNTSLLDNHQEELADAMERSGYLLKGKVDDLASSIQKSEEFRIKMSQFPPITSGKHRETKSFAAIMDETVGFME</sequence>
<comment type="similarity">
    <text evidence="7">Belongs to the glycosyltransferase 28 family.</text>
</comment>
<dbReference type="Gene3D" id="3.40.50.2000">
    <property type="entry name" value="Glycogen Phosphorylase B"/>
    <property type="match status" value="1"/>
</dbReference>